<evidence type="ECO:0000256" key="5">
    <source>
        <dbReference type="ARBA" id="ARBA00022692"/>
    </source>
</evidence>
<evidence type="ECO:0000256" key="1">
    <source>
        <dbReference type="ARBA" id="ARBA00004651"/>
    </source>
</evidence>
<feature type="active site" evidence="12">
    <location>
        <position position="391"/>
    </location>
</feature>
<reference evidence="15 16" key="1">
    <citation type="submission" date="2022-06" db="EMBL/GenBank/DDBJ databases">
        <title>A taxonomic note on the genus Prevotella: Description of four novel genera and emended description of the genera Hallella and Xylanibacter.</title>
        <authorList>
            <person name="Hitch T.C.A."/>
        </authorList>
    </citation>
    <scope>NUCLEOTIDE SEQUENCE [LARGE SCALE GENOMIC DNA]</scope>
    <source>
        <strain evidence="15 16">DSM 100619</strain>
    </source>
</reference>
<dbReference type="RefSeq" id="WP_252759663.1">
    <property type="nucleotide sequence ID" value="NZ_JAMXLY010000001.1"/>
</dbReference>
<sequence>MIYVHWIVIVIYIVIIVATMVTVLMDNRQPAKTMAWLLVLIFLPVIGIVLYFFFGRNIRKQRLMSQRSLDELSKRSMLEFAEQENLHIPESQKPLMRLFAKQNLALPFKDNMVDIYTSGYEFFPALLREIDKAREHIHIDSFIFCDDALGYLIADALIDKSREGVEVRVIYDDVGSWSSQDQFFERMRDAGIDVHAFMPVKFPAFTSKANYRNHRKLIVIDGRVGFIGGMNIALRYVKGTGKQAWRDTHIRIEGGGVYAIQRDFLVDWYFVDRTLLTDRKYYPPINPAIDNDCLMQVVSSSPTDAWPGIMQGYVRIILQARRYVYMESPYFLPTEPVLFAMRTAALAGVNIRLMIPFKGDSRLVDLASRSYVEEAVEAGAKVYLYKSGFNHSKLLVSDDYISTVGSTNIDFRSFEDDFESNAFFYDEGMSLRIKKVYLDDEKQCILLEDYYRSMKHRPFLHRLCESVFRLFSPLM</sequence>
<dbReference type="HAMAP" id="MF_01916">
    <property type="entry name" value="Cardiolipin_synth_Cls"/>
    <property type="match status" value="1"/>
</dbReference>
<dbReference type="InterPro" id="IPR001736">
    <property type="entry name" value="PLipase_D/transphosphatidylase"/>
</dbReference>
<keyword evidence="9 12" id="KW-0472">Membrane</keyword>
<keyword evidence="6" id="KW-0677">Repeat</keyword>
<evidence type="ECO:0000256" key="2">
    <source>
        <dbReference type="ARBA" id="ARBA00022475"/>
    </source>
</evidence>
<evidence type="ECO:0000256" key="7">
    <source>
        <dbReference type="ARBA" id="ARBA00022989"/>
    </source>
</evidence>
<keyword evidence="11 12" id="KW-1208">Phospholipid metabolism</keyword>
<keyword evidence="3 12" id="KW-0444">Lipid biosynthesis</keyword>
<comment type="function">
    <text evidence="12">Catalyzes the reversible phosphatidyl group transfer from one phosphatidylglycerol molecule to another to form cardiolipin (CL) (diphosphatidylglycerol) and glycerol.</text>
</comment>
<dbReference type="Pfam" id="PF13091">
    <property type="entry name" value="PLDc_2"/>
    <property type="match status" value="2"/>
</dbReference>
<evidence type="ECO:0000256" key="11">
    <source>
        <dbReference type="ARBA" id="ARBA00023264"/>
    </source>
</evidence>
<feature type="domain" description="PLD phosphodiesterase" evidence="14">
    <location>
        <begin position="386"/>
        <end position="413"/>
    </location>
</feature>
<keyword evidence="8 12" id="KW-0443">Lipid metabolism</keyword>
<feature type="active site" evidence="12">
    <location>
        <position position="393"/>
    </location>
</feature>
<dbReference type="NCBIfam" id="TIGR04265">
    <property type="entry name" value="bac_cardiolipin"/>
    <property type="match status" value="1"/>
</dbReference>
<keyword evidence="5 12" id="KW-0812">Transmembrane</keyword>
<evidence type="ECO:0000256" key="10">
    <source>
        <dbReference type="ARBA" id="ARBA00023209"/>
    </source>
</evidence>
<dbReference type="InterPro" id="IPR022924">
    <property type="entry name" value="Cardiolipin_synthase"/>
</dbReference>
<evidence type="ECO:0000313" key="16">
    <source>
        <dbReference type="Proteomes" id="UP001204015"/>
    </source>
</evidence>
<dbReference type="InterPro" id="IPR027379">
    <property type="entry name" value="CLS_N"/>
</dbReference>
<feature type="active site" evidence="12">
    <location>
        <position position="398"/>
    </location>
</feature>
<protein>
    <recommendedName>
        <fullName evidence="12 13">Cardiolipin synthase</fullName>
        <shortName evidence="12">CL synthase</shortName>
        <ecNumber evidence="12 13">2.7.8.-</ecNumber>
    </recommendedName>
</protein>
<dbReference type="PROSITE" id="PS50035">
    <property type="entry name" value="PLD"/>
    <property type="match status" value="2"/>
</dbReference>
<keyword evidence="7 12" id="KW-1133">Transmembrane helix</keyword>
<evidence type="ECO:0000256" key="8">
    <source>
        <dbReference type="ARBA" id="ARBA00023098"/>
    </source>
</evidence>
<evidence type="ECO:0000256" key="9">
    <source>
        <dbReference type="ARBA" id="ARBA00023136"/>
    </source>
</evidence>
<comment type="caution">
    <text evidence="15">The sequence shown here is derived from an EMBL/GenBank/DDBJ whole genome shotgun (WGS) entry which is preliminary data.</text>
</comment>
<dbReference type="CDD" id="cd09110">
    <property type="entry name" value="PLDc_CLS_1"/>
    <property type="match status" value="1"/>
</dbReference>
<evidence type="ECO:0000256" key="13">
    <source>
        <dbReference type="NCBIfam" id="TIGR04265"/>
    </source>
</evidence>
<name>A0ABT1BT91_9BACT</name>
<dbReference type="Pfam" id="PF13396">
    <property type="entry name" value="PLDc_N"/>
    <property type="match status" value="1"/>
</dbReference>
<evidence type="ECO:0000256" key="12">
    <source>
        <dbReference type="HAMAP-Rule" id="MF_01916"/>
    </source>
</evidence>
<dbReference type="CDD" id="cd09112">
    <property type="entry name" value="PLDc_CLS_2"/>
    <property type="match status" value="1"/>
</dbReference>
<keyword evidence="2 12" id="KW-1003">Cell membrane</keyword>
<comment type="similarity">
    <text evidence="12">Belongs to the phospholipase D family. Cardiolipin synthase subfamily.</text>
</comment>
<dbReference type="Proteomes" id="UP001204015">
    <property type="component" value="Unassembled WGS sequence"/>
</dbReference>
<evidence type="ECO:0000256" key="6">
    <source>
        <dbReference type="ARBA" id="ARBA00022737"/>
    </source>
</evidence>
<organism evidence="15 16">
    <name type="scientific">Segatella cerevisiae</name>
    <dbReference type="NCBI Taxonomy" id="2053716"/>
    <lineage>
        <taxon>Bacteria</taxon>
        <taxon>Pseudomonadati</taxon>
        <taxon>Bacteroidota</taxon>
        <taxon>Bacteroidia</taxon>
        <taxon>Bacteroidales</taxon>
        <taxon>Prevotellaceae</taxon>
        <taxon>Segatella</taxon>
    </lineage>
</organism>
<dbReference type="SMART" id="SM00155">
    <property type="entry name" value="PLDc"/>
    <property type="match status" value="2"/>
</dbReference>
<feature type="transmembrane region" description="Helical" evidence="12">
    <location>
        <begin position="6"/>
        <end position="24"/>
    </location>
</feature>
<dbReference type="Gene3D" id="3.30.870.10">
    <property type="entry name" value="Endonuclease Chain A"/>
    <property type="match status" value="2"/>
</dbReference>
<dbReference type="EMBL" id="JAMXLY010000001">
    <property type="protein sequence ID" value="MCO6024301.1"/>
    <property type="molecule type" value="Genomic_DNA"/>
</dbReference>
<evidence type="ECO:0000256" key="3">
    <source>
        <dbReference type="ARBA" id="ARBA00022516"/>
    </source>
</evidence>
<feature type="active site" evidence="12">
    <location>
        <position position="216"/>
    </location>
</feature>
<gene>
    <name evidence="15" type="primary">cls</name>
    <name evidence="15" type="ORF">NG821_00315</name>
</gene>
<accession>A0ABT1BT91</accession>
<dbReference type="PANTHER" id="PTHR21248:SF22">
    <property type="entry name" value="PHOSPHOLIPASE D"/>
    <property type="match status" value="1"/>
</dbReference>
<comment type="subcellular location">
    <subcellularLocation>
        <location evidence="1 12">Cell membrane</location>
        <topology evidence="1 12">Multi-pass membrane protein</topology>
    </subcellularLocation>
</comment>
<evidence type="ECO:0000313" key="15">
    <source>
        <dbReference type="EMBL" id="MCO6024301.1"/>
    </source>
</evidence>
<feature type="transmembrane region" description="Helical" evidence="12">
    <location>
        <begin position="36"/>
        <end position="54"/>
    </location>
</feature>
<evidence type="ECO:0000256" key="4">
    <source>
        <dbReference type="ARBA" id="ARBA00022679"/>
    </source>
</evidence>
<dbReference type="EC" id="2.7.8.-" evidence="12 13"/>
<feature type="active site" evidence="12">
    <location>
        <position position="214"/>
    </location>
</feature>
<keyword evidence="10 12" id="KW-0594">Phospholipid biosynthesis</keyword>
<comment type="catalytic activity">
    <reaction evidence="12">
        <text>2 a 1,2-diacyl-sn-glycero-3-phospho-(1'-sn-glycerol) = a cardiolipin + glycerol</text>
        <dbReference type="Rhea" id="RHEA:31451"/>
        <dbReference type="ChEBI" id="CHEBI:17754"/>
        <dbReference type="ChEBI" id="CHEBI:62237"/>
        <dbReference type="ChEBI" id="CHEBI:64716"/>
    </reaction>
</comment>
<dbReference type="InterPro" id="IPR030874">
    <property type="entry name" value="Cardiolipin_synth_Firmi"/>
</dbReference>
<proteinExistence type="inferred from homology"/>
<keyword evidence="4 12" id="KW-0808">Transferase</keyword>
<dbReference type="PANTHER" id="PTHR21248">
    <property type="entry name" value="CARDIOLIPIN SYNTHASE"/>
    <property type="match status" value="1"/>
</dbReference>
<dbReference type="InterPro" id="IPR025202">
    <property type="entry name" value="PLD-like_dom"/>
</dbReference>
<dbReference type="SUPFAM" id="SSF56024">
    <property type="entry name" value="Phospholipase D/nuclease"/>
    <property type="match status" value="2"/>
</dbReference>
<feature type="domain" description="PLD phosphodiesterase" evidence="14">
    <location>
        <begin position="209"/>
        <end position="236"/>
    </location>
</feature>
<feature type="active site" evidence="12">
    <location>
        <position position="221"/>
    </location>
</feature>
<evidence type="ECO:0000259" key="14">
    <source>
        <dbReference type="PROSITE" id="PS50035"/>
    </source>
</evidence>
<keyword evidence="16" id="KW-1185">Reference proteome</keyword>